<gene>
    <name evidence="2" type="ORF">CEXT_739751</name>
</gene>
<dbReference type="EMBL" id="BPLR01012471">
    <property type="protein sequence ID" value="GIY54102.1"/>
    <property type="molecule type" value="Genomic_DNA"/>
</dbReference>
<dbReference type="Proteomes" id="UP001054945">
    <property type="component" value="Unassembled WGS sequence"/>
</dbReference>
<accession>A0AAV4U8E4</accession>
<evidence type="ECO:0000313" key="2">
    <source>
        <dbReference type="EMBL" id="GIY54102.1"/>
    </source>
</evidence>
<feature type="compositionally biased region" description="Basic and acidic residues" evidence="1">
    <location>
        <begin position="19"/>
        <end position="36"/>
    </location>
</feature>
<dbReference type="AlphaFoldDB" id="A0AAV4U8E4"/>
<name>A0AAV4U8E4_CAEEX</name>
<proteinExistence type="predicted"/>
<sequence>MSKIIRTQSVKKKSKKERKKENAWSKTVREGERTADDFGAGGGFVVGQVPPTPCCSSRGEGREYRDRKRMPSGFHEFLLF</sequence>
<feature type="compositionally biased region" description="Basic residues" evidence="1">
    <location>
        <begin position="9"/>
        <end position="18"/>
    </location>
</feature>
<feature type="region of interest" description="Disordered" evidence="1">
    <location>
        <begin position="1"/>
        <end position="44"/>
    </location>
</feature>
<evidence type="ECO:0000313" key="3">
    <source>
        <dbReference type="Proteomes" id="UP001054945"/>
    </source>
</evidence>
<evidence type="ECO:0000256" key="1">
    <source>
        <dbReference type="SAM" id="MobiDB-lite"/>
    </source>
</evidence>
<reference evidence="2 3" key="1">
    <citation type="submission" date="2021-06" db="EMBL/GenBank/DDBJ databases">
        <title>Caerostris extrusa draft genome.</title>
        <authorList>
            <person name="Kono N."/>
            <person name="Arakawa K."/>
        </authorList>
    </citation>
    <scope>NUCLEOTIDE SEQUENCE [LARGE SCALE GENOMIC DNA]</scope>
</reference>
<keyword evidence="3" id="KW-1185">Reference proteome</keyword>
<organism evidence="2 3">
    <name type="scientific">Caerostris extrusa</name>
    <name type="common">Bark spider</name>
    <name type="synonym">Caerostris bankana</name>
    <dbReference type="NCBI Taxonomy" id="172846"/>
    <lineage>
        <taxon>Eukaryota</taxon>
        <taxon>Metazoa</taxon>
        <taxon>Ecdysozoa</taxon>
        <taxon>Arthropoda</taxon>
        <taxon>Chelicerata</taxon>
        <taxon>Arachnida</taxon>
        <taxon>Araneae</taxon>
        <taxon>Araneomorphae</taxon>
        <taxon>Entelegynae</taxon>
        <taxon>Araneoidea</taxon>
        <taxon>Araneidae</taxon>
        <taxon>Caerostris</taxon>
    </lineage>
</organism>
<protein>
    <submittedName>
        <fullName evidence="2">Uncharacterized protein</fullName>
    </submittedName>
</protein>
<comment type="caution">
    <text evidence="2">The sequence shown here is derived from an EMBL/GenBank/DDBJ whole genome shotgun (WGS) entry which is preliminary data.</text>
</comment>